<reference evidence="1" key="1">
    <citation type="submission" date="2020-02" db="EMBL/GenBank/DDBJ databases">
        <authorList>
            <person name="Meier V. D."/>
        </authorList>
    </citation>
    <scope>NUCLEOTIDE SEQUENCE</scope>
    <source>
        <strain evidence="1">AVDCRST_MAG02</strain>
    </source>
</reference>
<dbReference type="EMBL" id="CADCVH010000005">
    <property type="protein sequence ID" value="CAA9444186.1"/>
    <property type="molecule type" value="Genomic_DNA"/>
</dbReference>
<feature type="non-terminal residue" evidence="1">
    <location>
        <position position="40"/>
    </location>
</feature>
<gene>
    <name evidence="1" type="ORF">AVDCRST_MAG02-54</name>
</gene>
<sequence>EVQGVRAFGGGRAPHHHDDRFAAVFRAKPEVRYTRARRAL</sequence>
<evidence type="ECO:0000313" key="1">
    <source>
        <dbReference type="EMBL" id="CAA9444186.1"/>
    </source>
</evidence>
<name>A0A6J4QGD5_9ACTN</name>
<protein>
    <submittedName>
        <fullName evidence="1">Uncharacterized protein</fullName>
    </submittedName>
</protein>
<proteinExistence type="predicted"/>
<feature type="non-terminal residue" evidence="1">
    <location>
        <position position="1"/>
    </location>
</feature>
<dbReference type="AlphaFoldDB" id="A0A6J4QGD5"/>
<organism evidence="1">
    <name type="scientific">uncultured Rubrobacteraceae bacterium</name>
    <dbReference type="NCBI Taxonomy" id="349277"/>
    <lineage>
        <taxon>Bacteria</taxon>
        <taxon>Bacillati</taxon>
        <taxon>Actinomycetota</taxon>
        <taxon>Rubrobacteria</taxon>
        <taxon>Rubrobacterales</taxon>
        <taxon>Rubrobacteraceae</taxon>
        <taxon>environmental samples</taxon>
    </lineage>
</organism>
<accession>A0A6J4QGD5</accession>